<name>A0AAW1MI24_POPJA</name>
<comment type="caution">
    <text evidence="1">The sequence shown here is derived from an EMBL/GenBank/DDBJ whole genome shotgun (WGS) entry which is preliminary data.</text>
</comment>
<accession>A0AAW1MI24</accession>
<dbReference type="EMBL" id="JASPKY010000046">
    <property type="protein sequence ID" value="KAK9745722.1"/>
    <property type="molecule type" value="Genomic_DNA"/>
</dbReference>
<gene>
    <name evidence="1" type="ORF">QE152_g6708</name>
</gene>
<keyword evidence="2" id="KW-1185">Reference proteome</keyword>
<dbReference type="Proteomes" id="UP001458880">
    <property type="component" value="Unassembled WGS sequence"/>
</dbReference>
<organism evidence="1 2">
    <name type="scientific">Popillia japonica</name>
    <name type="common">Japanese beetle</name>
    <dbReference type="NCBI Taxonomy" id="7064"/>
    <lineage>
        <taxon>Eukaryota</taxon>
        <taxon>Metazoa</taxon>
        <taxon>Ecdysozoa</taxon>
        <taxon>Arthropoda</taxon>
        <taxon>Hexapoda</taxon>
        <taxon>Insecta</taxon>
        <taxon>Pterygota</taxon>
        <taxon>Neoptera</taxon>
        <taxon>Endopterygota</taxon>
        <taxon>Coleoptera</taxon>
        <taxon>Polyphaga</taxon>
        <taxon>Scarabaeiformia</taxon>
        <taxon>Scarabaeidae</taxon>
        <taxon>Rutelinae</taxon>
        <taxon>Popillia</taxon>
    </lineage>
</organism>
<dbReference type="AlphaFoldDB" id="A0AAW1MI24"/>
<reference evidence="1 2" key="1">
    <citation type="journal article" date="2024" name="BMC Genomics">
        <title>De novo assembly and annotation of Popillia japonica's genome with initial clues to its potential as an invasive pest.</title>
        <authorList>
            <person name="Cucini C."/>
            <person name="Boschi S."/>
            <person name="Funari R."/>
            <person name="Cardaioli E."/>
            <person name="Iannotti N."/>
            <person name="Marturano G."/>
            <person name="Paoli F."/>
            <person name="Bruttini M."/>
            <person name="Carapelli A."/>
            <person name="Frati F."/>
            <person name="Nardi F."/>
        </authorList>
    </citation>
    <scope>NUCLEOTIDE SEQUENCE [LARGE SCALE GENOMIC DNA]</scope>
    <source>
        <strain evidence="1">DMR45628</strain>
    </source>
</reference>
<evidence type="ECO:0000313" key="1">
    <source>
        <dbReference type="EMBL" id="KAK9745722.1"/>
    </source>
</evidence>
<proteinExistence type="predicted"/>
<evidence type="ECO:0000313" key="2">
    <source>
        <dbReference type="Proteomes" id="UP001458880"/>
    </source>
</evidence>
<sequence>MDIKIRTSYYQWESHFFAESVPNTNAPGVIAKKAYIKLEPVVAKNSGFSVLYEISQVLNGSGTNDCTIAVEKLPQYEYPPVTTCDVDRSDRRQKI</sequence>
<protein>
    <submittedName>
        <fullName evidence="1">Uncharacterized protein</fullName>
    </submittedName>
</protein>